<proteinExistence type="predicted"/>
<dbReference type="EMBL" id="JAAALK010000953">
    <property type="protein sequence ID" value="KAG8044018.1"/>
    <property type="molecule type" value="Genomic_DNA"/>
</dbReference>
<dbReference type="OrthoDB" id="185373at2759"/>
<comment type="caution">
    <text evidence="1">The sequence shown here is derived from an EMBL/GenBank/DDBJ whole genome shotgun (WGS) entry which is preliminary data.</text>
</comment>
<name>A0A8J5RDL5_ZIZPA</name>
<evidence type="ECO:0000313" key="2">
    <source>
        <dbReference type="Proteomes" id="UP000729402"/>
    </source>
</evidence>
<evidence type="ECO:0000313" key="1">
    <source>
        <dbReference type="EMBL" id="KAG8044018.1"/>
    </source>
</evidence>
<dbReference type="AlphaFoldDB" id="A0A8J5RDL5"/>
<sequence>MFAPQPFIFFLRSSEIAEFFRQFGPLEKVEHVRGHDDPERHLGFLLPLPRGDDAEASAERAVEVDGLDFRWRSFTVRLDDGRKGKARAEQRARWVYEGRRREPRSPWHECKDEGCREFRRMVESRRPGNCLAVASAFERIPKGKILKHGSCRK</sequence>
<gene>
    <name evidence="1" type="ORF">GUJ93_ZPchr0458g22537</name>
</gene>
<evidence type="ECO:0008006" key="3">
    <source>
        <dbReference type="Google" id="ProtNLM"/>
    </source>
</evidence>
<reference evidence="1" key="2">
    <citation type="submission" date="2021-02" db="EMBL/GenBank/DDBJ databases">
        <authorList>
            <person name="Kimball J.A."/>
            <person name="Haas M.W."/>
            <person name="Macchietto M."/>
            <person name="Kono T."/>
            <person name="Duquette J."/>
            <person name="Shao M."/>
        </authorList>
    </citation>
    <scope>NUCLEOTIDE SEQUENCE</scope>
    <source>
        <tissue evidence="1">Fresh leaf tissue</tissue>
    </source>
</reference>
<accession>A0A8J5RDL5</accession>
<protein>
    <recommendedName>
        <fullName evidence="3">RRM domain-containing protein</fullName>
    </recommendedName>
</protein>
<reference evidence="1" key="1">
    <citation type="journal article" date="2021" name="bioRxiv">
        <title>Whole Genome Assembly and Annotation of Northern Wild Rice, Zizania palustris L., Supports a Whole Genome Duplication in the Zizania Genus.</title>
        <authorList>
            <person name="Haas M."/>
            <person name="Kono T."/>
            <person name="Macchietto M."/>
            <person name="Millas R."/>
            <person name="McGilp L."/>
            <person name="Shao M."/>
            <person name="Duquette J."/>
            <person name="Hirsch C.N."/>
            <person name="Kimball J."/>
        </authorList>
    </citation>
    <scope>NUCLEOTIDE SEQUENCE</scope>
    <source>
        <tissue evidence="1">Fresh leaf tissue</tissue>
    </source>
</reference>
<keyword evidence="2" id="KW-1185">Reference proteome</keyword>
<organism evidence="1 2">
    <name type="scientific">Zizania palustris</name>
    <name type="common">Northern wild rice</name>
    <dbReference type="NCBI Taxonomy" id="103762"/>
    <lineage>
        <taxon>Eukaryota</taxon>
        <taxon>Viridiplantae</taxon>
        <taxon>Streptophyta</taxon>
        <taxon>Embryophyta</taxon>
        <taxon>Tracheophyta</taxon>
        <taxon>Spermatophyta</taxon>
        <taxon>Magnoliopsida</taxon>
        <taxon>Liliopsida</taxon>
        <taxon>Poales</taxon>
        <taxon>Poaceae</taxon>
        <taxon>BOP clade</taxon>
        <taxon>Oryzoideae</taxon>
        <taxon>Oryzeae</taxon>
        <taxon>Zizaniinae</taxon>
        <taxon>Zizania</taxon>
    </lineage>
</organism>
<dbReference type="Proteomes" id="UP000729402">
    <property type="component" value="Unassembled WGS sequence"/>
</dbReference>
<feature type="non-terminal residue" evidence="1">
    <location>
        <position position="1"/>
    </location>
</feature>